<evidence type="ECO:0000256" key="1">
    <source>
        <dbReference type="SAM" id="Phobius"/>
    </source>
</evidence>
<protein>
    <submittedName>
        <fullName evidence="2">Uncharacterized protein</fullName>
    </submittedName>
</protein>
<keyword evidence="1" id="KW-0472">Membrane</keyword>
<proteinExistence type="predicted"/>
<evidence type="ECO:0000313" key="3">
    <source>
        <dbReference type="Proteomes" id="UP001596405"/>
    </source>
</evidence>
<dbReference type="RefSeq" id="WP_066625669.1">
    <property type="nucleotide sequence ID" value="NZ_JBHSYQ010000008.1"/>
</dbReference>
<keyword evidence="1" id="KW-0812">Transmembrane</keyword>
<keyword evidence="3" id="KW-1185">Reference proteome</keyword>
<reference evidence="3" key="1">
    <citation type="journal article" date="2019" name="Int. J. Syst. Evol. Microbiol.">
        <title>The Global Catalogue of Microorganisms (GCM) 10K type strain sequencing project: providing services to taxonomists for standard genome sequencing and annotation.</title>
        <authorList>
            <consortium name="The Broad Institute Genomics Platform"/>
            <consortium name="The Broad Institute Genome Sequencing Center for Infectious Disease"/>
            <person name="Wu L."/>
            <person name="Ma J."/>
        </authorList>
    </citation>
    <scope>NUCLEOTIDE SEQUENCE [LARGE SCALE GENOMIC DNA]</scope>
    <source>
        <strain evidence="3">CGMCC 4.7393</strain>
    </source>
</reference>
<feature type="transmembrane region" description="Helical" evidence="1">
    <location>
        <begin position="105"/>
        <end position="125"/>
    </location>
</feature>
<gene>
    <name evidence="2" type="ORF">ACFQHR_14295</name>
</gene>
<keyword evidence="1" id="KW-1133">Transmembrane helix</keyword>
<dbReference type="EMBL" id="JBHSYQ010000008">
    <property type="protein sequence ID" value="MFC6998803.1"/>
    <property type="molecule type" value="Genomic_DNA"/>
</dbReference>
<feature type="transmembrane region" description="Helical" evidence="1">
    <location>
        <begin position="131"/>
        <end position="150"/>
    </location>
</feature>
<sequence length="173" mass="20141">MKKLFSNYHRHYTFDLDKPKNLVVDYLTQQKEKKRNFLDKLTSVPIDFSEVSFTDTDTIEINVRPSTFKPFGGNGKIRIEIVSGLDRIETRIQAEIIPYYKNNIYGTYFIIFFFALLTLLGLLISTNGLTVLIPLLSSLFFLTIFHLLVLKSRSLLKENLEDLVIELVRKSNR</sequence>
<name>A0ABW2DP04_9BACT</name>
<organism evidence="2 3">
    <name type="scientific">Rufibacter roseus</name>
    <dbReference type="NCBI Taxonomy" id="1567108"/>
    <lineage>
        <taxon>Bacteria</taxon>
        <taxon>Pseudomonadati</taxon>
        <taxon>Bacteroidota</taxon>
        <taxon>Cytophagia</taxon>
        <taxon>Cytophagales</taxon>
        <taxon>Hymenobacteraceae</taxon>
        <taxon>Rufibacter</taxon>
    </lineage>
</organism>
<evidence type="ECO:0000313" key="2">
    <source>
        <dbReference type="EMBL" id="MFC6998803.1"/>
    </source>
</evidence>
<accession>A0ABW2DP04</accession>
<comment type="caution">
    <text evidence="2">The sequence shown here is derived from an EMBL/GenBank/DDBJ whole genome shotgun (WGS) entry which is preliminary data.</text>
</comment>
<dbReference type="Proteomes" id="UP001596405">
    <property type="component" value="Unassembled WGS sequence"/>
</dbReference>